<feature type="transmembrane region" description="Helical" evidence="1">
    <location>
        <begin position="78"/>
        <end position="97"/>
    </location>
</feature>
<feature type="transmembrane region" description="Helical" evidence="1">
    <location>
        <begin position="54"/>
        <end position="72"/>
    </location>
</feature>
<organism evidence="3 4">
    <name type="scientific">Fomitopsis schrenkii</name>
    <name type="common">Brown rot fungus</name>
    <dbReference type="NCBI Taxonomy" id="2126942"/>
    <lineage>
        <taxon>Eukaryota</taxon>
        <taxon>Fungi</taxon>
        <taxon>Dikarya</taxon>
        <taxon>Basidiomycota</taxon>
        <taxon>Agaricomycotina</taxon>
        <taxon>Agaricomycetes</taxon>
        <taxon>Polyporales</taxon>
        <taxon>Fomitopsis</taxon>
    </lineage>
</organism>
<feature type="transmembrane region" description="Helical" evidence="1">
    <location>
        <begin position="24"/>
        <end position="47"/>
    </location>
</feature>
<evidence type="ECO:0000313" key="4">
    <source>
        <dbReference type="Proteomes" id="UP000015241"/>
    </source>
</evidence>
<dbReference type="Pfam" id="PF20151">
    <property type="entry name" value="DUF6533"/>
    <property type="match status" value="1"/>
</dbReference>
<sequence length="177" mass="19568">LAIYLYDQAITFGDQIDYIWRRRFSAVTALFALLHLSTISGYVLYIVLVHITKCQVSGIVCILVIAALRVYAVTGRDWRVPSAIIGLTLVCFASDLISSLRSDITDVLLPSSSICLQTVSIASSACSVLSEALVLFSTWRHTYGHKKAARESNQDVSVTYLLLRDGKLSFTRLVAYV</sequence>
<dbReference type="EMBL" id="KE504240">
    <property type="protein sequence ID" value="EPS94237.1"/>
    <property type="molecule type" value="Genomic_DNA"/>
</dbReference>
<name>S8DNR1_FOMSC</name>
<gene>
    <name evidence="3" type="ORF">FOMPIDRAFT_1134762</name>
</gene>
<reference evidence="3 4" key="1">
    <citation type="journal article" date="2012" name="Science">
        <title>The Paleozoic origin of enzymatic lignin decomposition reconstructed from 31 fungal genomes.</title>
        <authorList>
            <person name="Floudas D."/>
            <person name="Binder M."/>
            <person name="Riley R."/>
            <person name="Barry K."/>
            <person name="Blanchette R.A."/>
            <person name="Henrissat B."/>
            <person name="Martinez A.T."/>
            <person name="Otillar R."/>
            <person name="Spatafora J.W."/>
            <person name="Yadav J.S."/>
            <person name="Aerts A."/>
            <person name="Benoit I."/>
            <person name="Boyd A."/>
            <person name="Carlson A."/>
            <person name="Copeland A."/>
            <person name="Coutinho P.M."/>
            <person name="de Vries R.P."/>
            <person name="Ferreira P."/>
            <person name="Findley K."/>
            <person name="Foster B."/>
            <person name="Gaskell J."/>
            <person name="Glotzer D."/>
            <person name="Gorecki P."/>
            <person name="Heitman J."/>
            <person name="Hesse C."/>
            <person name="Hori C."/>
            <person name="Igarashi K."/>
            <person name="Jurgens J.A."/>
            <person name="Kallen N."/>
            <person name="Kersten P."/>
            <person name="Kohler A."/>
            <person name="Kuees U."/>
            <person name="Kumar T.K.A."/>
            <person name="Kuo A."/>
            <person name="LaButti K."/>
            <person name="Larrondo L.F."/>
            <person name="Lindquist E."/>
            <person name="Ling A."/>
            <person name="Lombard V."/>
            <person name="Lucas S."/>
            <person name="Lundell T."/>
            <person name="Martin R."/>
            <person name="McLaughlin D.J."/>
            <person name="Morgenstern I."/>
            <person name="Morin E."/>
            <person name="Murat C."/>
            <person name="Nagy L.G."/>
            <person name="Nolan M."/>
            <person name="Ohm R.A."/>
            <person name="Patyshakuliyeva A."/>
            <person name="Rokas A."/>
            <person name="Ruiz-Duenas F.J."/>
            <person name="Sabat G."/>
            <person name="Salamov A."/>
            <person name="Samejima M."/>
            <person name="Schmutz J."/>
            <person name="Slot J.C."/>
            <person name="St John F."/>
            <person name="Stenlid J."/>
            <person name="Sun H."/>
            <person name="Sun S."/>
            <person name="Syed K."/>
            <person name="Tsang A."/>
            <person name="Wiebenga A."/>
            <person name="Young D."/>
            <person name="Pisabarro A."/>
            <person name="Eastwood D.C."/>
            <person name="Martin F."/>
            <person name="Cullen D."/>
            <person name="Grigoriev I.V."/>
            <person name="Hibbett D.S."/>
        </authorList>
    </citation>
    <scope>NUCLEOTIDE SEQUENCE</scope>
    <source>
        <strain evidence="4">FP-58527</strain>
    </source>
</reference>
<feature type="non-terminal residue" evidence="3">
    <location>
        <position position="1"/>
    </location>
</feature>
<proteinExistence type="predicted"/>
<dbReference type="InParanoid" id="S8DNR1"/>
<keyword evidence="1" id="KW-0472">Membrane</keyword>
<dbReference type="Proteomes" id="UP000015241">
    <property type="component" value="Unassembled WGS sequence"/>
</dbReference>
<dbReference type="OrthoDB" id="3052633at2759"/>
<dbReference type="AlphaFoldDB" id="S8DNR1"/>
<dbReference type="HOGENOM" id="CLU_053360_3_2_1"/>
<keyword evidence="1" id="KW-0812">Transmembrane</keyword>
<dbReference type="STRING" id="743788.S8DNR1"/>
<evidence type="ECO:0000313" key="3">
    <source>
        <dbReference type="EMBL" id="EPS94237.1"/>
    </source>
</evidence>
<feature type="domain" description="DUF6533" evidence="2">
    <location>
        <begin position="1"/>
        <end position="38"/>
    </location>
</feature>
<accession>S8DNR1</accession>
<keyword evidence="1" id="KW-1133">Transmembrane helix</keyword>
<keyword evidence="4" id="KW-1185">Reference proteome</keyword>
<evidence type="ECO:0000259" key="2">
    <source>
        <dbReference type="Pfam" id="PF20151"/>
    </source>
</evidence>
<evidence type="ECO:0000256" key="1">
    <source>
        <dbReference type="SAM" id="Phobius"/>
    </source>
</evidence>
<protein>
    <recommendedName>
        <fullName evidence="2">DUF6533 domain-containing protein</fullName>
    </recommendedName>
</protein>
<dbReference type="InterPro" id="IPR045340">
    <property type="entry name" value="DUF6533"/>
</dbReference>